<evidence type="ECO:0000313" key="3">
    <source>
        <dbReference type="Proteomes" id="UP001144352"/>
    </source>
</evidence>
<feature type="chain" id="PRO_5040946246" evidence="1">
    <location>
        <begin position="31"/>
        <end position="307"/>
    </location>
</feature>
<dbReference type="AlphaFoldDB" id="A0A9W6LBZ8"/>
<dbReference type="RefSeq" id="WP_214186929.1">
    <property type="nucleotide sequence ID" value="NZ_BSDS01000001.1"/>
</dbReference>
<gene>
    <name evidence="2" type="ORF">GHYDROH2_09110</name>
</gene>
<keyword evidence="3" id="KW-1185">Reference proteome</keyword>
<name>A0A9W6LBZ8_9BACT</name>
<evidence type="ECO:0000313" key="2">
    <source>
        <dbReference type="EMBL" id="GLI37410.1"/>
    </source>
</evidence>
<sequence>MSFRTNFMNGVKRSLVLAAGLAAVSSPAFAQVPPAEKGTGYLAVEAHETSPENRELVQIFAPAISHREAKVTAGKGGTRLLTFTTDSILNGRAVRKFNQGLLQRGINVYGAAYYGDFSWDRTVIDAAITMTRPVAGVPDTIEISEGIARDPQTNLPLMPLSVSINDLTIPLKEDFGKTWKRVVIIPAEEPAAPEPKTGRYPGSKVRTVLQNDGERRQVVYAVKGDLKAVEQFFDTKLKELHRTVIVSGDADSTPSPAEVFGIKTSAQVIVLSGYSYIDKKLAYTEVTLRHASDPNLSPYVEIEVAEN</sequence>
<comment type="caution">
    <text evidence="2">The sequence shown here is derived from an EMBL/GenBank/DDBJ whole genome shotgun (WGS) entry which is preliminary data.</text>
</comment>
<keyword evidence="1" id="KW-0732">Signal</keyword>
<evidence type="ECO:0000256" key="1">
    <source>
        <dbReference type="SAM" id="SignalP"/>
    </source>
</evidence>
<reference evidence="2" key="1">
    <citation type="submission" date="2022-12" db="EMBL/GenBank/DDBJ databases">
        <title>Reference genome sequencing for broad-spectrum identification of bacterial and archaeal isolates by mass spectrometry.</title>
        <authorList>
            <person name="Sekiguchi Y."/>
            <person name="Tourlousse D.M."/>
        </authorList>
    </citation>
    <scope>NUCLEOTIDE SEQUENCE</scope>
    <source>
        <strain evidence="2">H2</strain>
    </source>
</reference>
<accession>A0A9W6LBZ8</accession>
<proteinExistence type="predicted"/>
<dbReference type="Proteomes" id="UP001144352">
    <property type="component" value="Unassembled WGS sequence"/>
</dbReference>
<protein>
    <submittedName>
        <fullName evidence="2">Uncharacterized protein</fullName>
    </submittedName>
</protein>
<feature type="signal peptide" evidence="1">
    <location>
        <begin position="1"/>
        <end position="30"/>
    </location>
</feature>
<dbReference type="EMBL" id="BSDS01000001">
    <property type="protein sequence ID" value="GLI37410.1"/>
    <property type="molecule type" value="Genomic_DNA"/>
</dbReference>
<organism evidence="2 3">
    <name type="scientific">Geobacter hydrogenophilus</name>
    <dbReference type="NCBI Taxonomy" id="40983"/>
    <lineage>
        <taxon>Bacteria</taxon>
        <taxon>Pseudomonadati</taxon>
        <taxon>Thermodesulfobacteriota</taxon>
        <taxon>Desulfuromonadia</taxon>
        <taxon>Geobacterales</taxon>
        <taxon>Geobacteraceae</taxon>
        <taxon>Geobacter</taxon>
    </lineage>
</organism>